<dbReference type="InParanoid" id="A0A0D0DLC4"/>
<evidence type="ECO:0000313" key="1">
    <source>
        <dbReference type="EMBL" id="KIK99372.1"/>
    </source>
</evidence>
<dbReference type="Proteomes" id="UP000054538">
    <property type="component" value="Unassembled WGS sequence"/>
</dbReference>
<organism evidence="1 2">
    <name type="scientific">Paxillus rubicundulus Ve08.2h10</name>
    <dbReference type="NCBI Taxonomy" id="930991"/>
    <lineage>
        <taxon>Eukaryota</taxon>
        <taxon>Fungi</taxon>
        <taxon>Dikarya</taxon>
        <taxon>Basidiomycota</taxon>
        <taxon>Agaricomycotina</taxon>
        <taxon>Agaricomycetes</taxon>
        <taxon>Agaricomycetidae</taxon>
        <taxon>Boletales</taxon>
        <taxon>Paxilineae</taxon>
        <taxon>Paxillaceae</taxon>
        <taxon>Paxillus</taxon>
    </lineage>
</organism>
<sequence length="181" mass="20665">MIYSSDVYQIIEISYPTARGIFAYLNAHGTYWQCFCALTSGHPTPAHFVDIVENRHVVCTKVVCHYLMSQFSLNETHHTAVLTSSYPEFPTIGIVPNVKWLIMNFHCVLARTNLGRAEIAPHFDEYLRMLASQYSGYSMPTKSCHPIIAKNDITQWYLPNLKAYSLEQHPLLAQPPLPITY</sequence>
<proteinExistence type="predicted"/>
<evidence type="ECO:0000313" key="2">
    <source>
        <dbReference type="Proteomes" id="UP000054538"/>
    </source>
</evidence>
<dbReference type="OrthoDB" id="3070804at2759"/>
<keyword evidence="2" id="KW-1185">Reference proteome</keyword>
<gene>
    <name evidence="1" type="ORF">PAXRUDRAFT_30529</name>
</gene>
<dbReference type="EMBL" id="KN824861">
    <property type="protein sequence ID" value="KIK99372.1"/>
    <property type="molecule type" value="Genomic_DNA"/>
</dbReference>
<reference evidence="1 2" key="1">
    <citation type="submission" date="2014-04" db="EMBL/GenBank/DDBJ databases">
        <authorList>
            <consortium name="DOE Joint Genome Institute"/>
            <person name="Kuo A."/>
            <person name="Kohler A."/>
            <person name="Jargeat P."/>
            <person name="Nagy L.G."/>
            <person name="Floudas D."/>
            <person name="Copeland A."/>
            <person name="Barry K.W."/>
            <person name="Cichocki N."/>
            <person name="Veneault-Fourrey C."/>
            <person name="LaButti K."/>
            <person name="Lindquist E.A."/>
            <person name="Lipzen A."/>
            <person name="Lundell T."/>
            <person name="Morin E."/>
            <person name="Murat C."/>
            <person name="Sun H."/>
            <person name="Tunlid A."/>
            <person name="Henrissat B."/>
            <person name="Grigoriev I.V."/>
            <person name="Hibbett D.S."/>
            <person name="Martin F."/>
            <person name="Nordberg H.P."/>
            <person name="Cantor M.N."/>
            <person name="Hua S.X."/>
        </authorList>
    </citation>
    <scope>NUCLEOTIDE SEQUENCE [LARGE SCALE GENOMIC DNA]</scope>
    <source>
        <strain evidence="1 2">Ve08.2h10</strain>
    </source>
</reference>
<dbReference type="HOGENOM" id="CLU_103446_0_0_1"/>
<reference evidence="2" key="2">
    <citation type="submission" date="2015-01" db="EMBL/GenBank/DDBJ databases">
        <title>Evolutionary Origins and Diversification of the Mycorrhizal Mutualists.</title>
        <authorList>
            <consortium name="DOE Joint Genome Institute"/>
            <consortium name="Mycorrhizal Genomics Consortium"/>
            <person name="Kohler A."/>
            <person name="Kuo A."/>
            <person name="Nagy L.G."/>
            <person name="Floudas D."/>
            <person name="Copeland A."/>
            <person name="Barry K.W."/>
            <person name="Cichocki N."/>
            <person name="Veneault-Fourrey C."/>
            <person name="LaButti K."/>
            <person name="Lindquist E.A."/>
            <person name="Lipzen A."/>
            <person name="Lundell T."/>
            <person name="Morin E."/>
            <person name="Murat C."/>
            <person name="Riley R."/>
            <person name="Ohm R."/>
            <person name="Sun H."/>
            <person name="Tunlid A."/>
            <person name="Henrissat B."/>
            <person name="Grigoriev I.V."/>
            <person name="Hibbett D.S."/>
            <person name="Martin F."/>
        </authorList>
    </citation>
    <scope>NUCLEOTIDE SEQUENCE [LARGE SCALE GENOMIC DNA]</scope>
    <source>
        <strain evidence="2">Ve08.2h10</strain>
    </source>
</reference>
<protein>
    <submittedName>
        <fullName evidence="1">Uncharacterized protein</fullName>
    </submittedName>
</protein>
<name>A0A0D0DLC4_9AGAM</name>
<accession>A0A0D0DLC4</accession>
<dbReference type="AlphaFoldDB" id="A0A0D0DLC4"/>